<dbReference type="EMBL" id="JASAYQ010000015">
    <property type="protein sequence ID" value="MDP8173388.1"/>
    <property type="molecule type" value="Genomic_DNA"/>
</dbReference>
<dbReference type="SUPFAM" id="SSF143011">
    <property type="entry name" value="RelE-like"/>
    <property type="match status" value="1"/>
</dbReference>
<proteinExistence type="predicted"/>
<gene>
    <name evidence="3" type="ORF">QJU93_08460</name>
</gene>
<dbReference type="AlphaFoldDB" id="A0AAJ6P192"/>
<dbReference type="InterPro" id="IPR035093">
    <property type="entry name" value="RelE/ParE_toxin_dom_sf"/>
</dbReference>
<comment type="caution">
    <text evidence="3">The sequence shown here is derived from an EMBL/GenBank/DDBJ whole genome shotgun (WGS) entry which is preliminary data.</text>
</comment>
<dbReference type="Gene3D" id="3.30.2310.20">
    <property type="entry name" value="RelE-like"/>
    <property type="match status" value="1"/>
</dbReference>
<evidence type="ECO:0000256" key="1">
    <source>
        <dbReference type="ARBA" id="ARBA00022649"/>
    </source>
</evidence>
<keyword evidence="1" id="KW-1277">Toxin-antitoxin system</keyword>
<dbReference type="NCBIfam" id="TIGR02385">
    <property type="entry name" value="RelE_StbE"/>
    <property type="match status" value="1"/>
</dbReference>
<evidence type="ECO:0000313" key="4">
    <source>
        <dbReference type="Proteomes" id="UP001236239"/>
    </source>
</evidence>
<dbReference type="PIRSF" id="PIRSF006156">
    <property type="entry name" value="YafQ"/>
    <property type="match status" value="1"/>
</dbReference>
<dbReference type="InterPro" id="IPR007712">
    <property type="entry name" value="RelE/ParE_toxin"/>
</dbReference>
<dbReference type="GO" id="GO:0006415">
    <property type="term" value="P:translational termination"/>
    <property type="evidence" value="ECO:0007669"/>
    <property type="project" value="TreeGrafter"/>
</dbReference>
<evidence type="ECO:0000313" key="3">
    <source>
        <dbReference type="EMBL" id="MDP8173388.1"/>
    </source>
</evidence>
<name>A0AAJ6P192_9PAST</name>
<dbReference type="PANTHER" id="PTHR40588">
    <property type="entry name" value="MRNA INTERFERASE TOXIN YAFQ"/>
    <property type="match status" value="1"/>
</dbReference>
<protein>
    <submittedName>
        <fullName evidence="3">Type II toxin-antitoxin system YafQ family toxin</fullName>
    </submittedName>
</protein>
<organism evidence="3 4">
    <name type="scientific">Phocoenobacter skyensis</name>
    <dbReference type="NCBI Taxonomy" id="97481"/>
    <lineage>
        <taxon>Bacteria</taxon>
        <taxon>Pseudomonadati</taxon>
        <taxon>Pseudomonadota</taxon>
        <taxon>Gammaproteobacteria</taxon>
        <taxon>Pasteurellales</taxon>
        <taxon>Pasteurellaceae</taxon>
        <taxon>Phocoenobacter</taxon>
    </lineage>
</organism>
<dbReference type="InterPro" id="IPR004386">
    <property type="entry name" value="Toxin_YafQ-like"/>
</dbReference>
<reference evidence="3" key="1">
    <citation type="journal article" date="2023" name="Front. Microbiol.">
        <title>Phylogeography and host specificity of Pasteurellaceae pathogenic to sea-farmed fish in the north-east Atlantic.</title>
        <authorList>
            <person name="Gulla S."/>
            <person name="Colquhoun D.J."/>
            <person name="Olsen A.B."/>
            <person name="Spilsberg B."/>
            <person name="Lagesen K."/>
            <person name="Aakesson C.P."/>
            <person name="Strom S."/>
            <person name="Manji F."/>
            <person name="Birkbeck T.H."/>
            <person name="Nilsen H.K."/>
        </authorList>
    </citation>
    <scope>NUCLEOTIDE SEQUENCE</scope>
    <source>
        <strain evidence="3">TW16_20</strain>
    </source>
</reference>
<sequence length="84" mass="10022">MTKDFQRDFKKLGAKKCLTPEFIEVMYLLQHSYPLPVEYRDHALSGNMDGFRDCHIFNDLVLIYKIDDEYLYLSRIGTHSQIFK</sequence>
<dbReference type="RefSeq" id="WP_306373676.1">
    <property type="nucleotide sequence ID" value="NZ_JASAYK010000001.1"/>
</dbReference>
<dbReference type="GO" id="GO:0004521">
    <property type="term" value="F:RNA endonuclease activity"/>
    <property type="evidence" value="ECO:0007669"/>
    <property type="project" value="TreeGrafter"/>
</dbReference>
<dbReference type="PANTHER" id="PTHR40588:SF1">
    <property type="entry name" value="MRNA INTERFERASE TOXIN YAFQ"/>
    <property type="match status" value="1"/>
</dbReference>
<feature type="active site" description="Proton donor" evidence="2">
    <location>
        <position position="79"/>
    </location>
</feature>
<accession>A0AAJ6P192</accession>
<dbReference type="GO" id="GO:0006402">
    <property type="term" value="P:mRNA catabolic process"/>
    <property type="evidence" value="ECO:0007669"/>
    <property type="project" value="TreeGrafter"/>
</dbReference>
<dbReference type="Proteomes" id="UP001236239">
    <property type="component" value="Unassembled WGS sequence"/>
</dbReference>
<dbReference type="Pfam" id="PF15738">
    <property type="entry name" value="YafQ_toxin"/>
    <property type="match status" value="1"/>
</dbReference>
<evidence type="ECO:0000256" key="2">
    <source>
        <dbReference type="PIRSR" id="PIRSR006156-1"/>
    </source>
</evidence>